<evidence type="ECO:0000313" key="1">
    <source>
        <dbReference type="EMBL" id="VAW78054.1"/>
    </source>
</evidence>
<protein>
    <submittedName>
        <fullName evidence="1">Uncharacterized protein</fullName>
    </submittedName>
</protein>
<reference evidence="1" key="1">
    <citation type="submission" date="2018-06" db="EMBL/GenBank/DDBJ databases">
        <authorList>
            <person name="Zhirakovskaya E."/>
        </authorList>
    </citation>
    <scope>NUCLEOTIDE SEQUENCE</scope>
</reference>
<organism evidence="1">
    <name type="scientific">hydrothermal vent metagenome</name>
    <dbReference type="NCBI Taxonomy" id="652676"/>
    <lineage>
        <taxon>unclassified sequences</taxon>
        <taxon>metagenomes</taxon>
        <taxon>ecological metagenomes</taxon>
    </lineage>
</organism>
<accession>A0A3B0Z9H8</accession>
<dbReference type="AlphaFoldDB" id="A0A3B0Z9H8"/>
<proteinExistence type="predicted"/>
<gene>
    <name evidence="1" type="ORF">MNBD_GAMMA13-1348</name>
</gene>
<sequence>MKRDPVYYQHCKHILSQSPLFTGLDDALLDDMLSLFRRDT</sequence>
<name>A0A3B0Z9H8_9ZZZZ</name>
<dbReference type="EMBL" id="UOFK01000138">
    <property type="protein sequence ID" value="VAW78054.1"/>
    <property type="molecule type" value="Genomic_DNA"/>
</dbReference>